<dbReference type="GO" id="GO:0012505">
    <property type="term" value="C:endomembrane system"/>
    <property type="evidence" value="ECO:0007669"/>
    <property type="project" value="UniProtKB-SubCell"/>
</dbReference>
<evidence type="ECO:0000259" key="7">
    <source>
        <dbReference type="PROSITE" id="PS51072"/>
    </source>
</evidence>
<evidence type="ECO:0000256" key="2">
    <source>
        <dbReference type="ARBA" id="ARBA00022448"/>
    </source>
</evidence>
<evidence type="ECO:0000256" key="1">
    <source>
        <dbReference type="ARBA" id="ARBA00004308"/>
    </source>
</evidence>
<keyword evidence="6" id="KW-1133">Transmembrane helix</keyword>
<proteinExistence type="inferred from homology"/>
<reference evidence="8" key="1">
    <citation type="submission" date="2021-01" db="EMBL/GenBank/DDBJ databases">
        <authorList>
            <person name="Eckstrom K.M.E."/>
        </authorList>
    </citation>
    <scope>NUCLEOTIDE SEQUENCE</scope>
    <source>
        <strain evidence="8">UVCC 0001</strain>
    </source>
</reference>
<evidence type="ECO:0000256" key="5">
    <source>
        <dbReference type="PIRNR" id="PIRNR005992"/>
    </source>
</evidence>
<evidence type="ECO:0000256" key="4">
    <source>
        <dbReference type="ARBA" id="ARBA00023136"/>
    </source>
</evidence>
<dbReference type="PRINTS" id="PR00314">
    <property type="entry name" value="CLATHRINADPT"/>
</dbReference>
<dbReference type="Pfam" id="PF00928">
    <property type="entry name" value="Adap_comp_sub"/>
    <property type="match status" value="1"/>
</dbReference>
<protein>
    <recommendedName>
        <fullName evidence="7">MHD domain-containing protein</fullName>
    </recommendedName>
</protein>
<feature type="domain" description="MHD" evidence="7">
    <location>
        <begin position="192"/>
        <end position="476"/>
    </location>
</feature>
<keyword evidence="3 5" id="KW-0653">Protein transport</keyword>
<dbReference type="Gene3D" id="3.30.450.60">
    <property type="match status" value="2"/>
</dbReference>
<organism evidence="8 9">
    <name type="scientific">Prototheca wickerhamii</name>
    <dbReference type="NCBI Taxonomy" id="3111"/>
    <lineage>
        <taxon>Eukaryota</taxon>
        <taxon>Viridiplantae</taxon>
        <taxon>Chlorophyta</taxon>
        <taxon>core chlorophytes</taxon>
        <taxon>Trebouxiophyceae</taxon>
        <taxon>Chlorellales</taxon>
        <taxon>Chlorellaceae</taxon>
        <taxon>Prototheca</taxon>
    </lineage>
</organism>
<dbReference type="PANTHER" id="PTHR10529">
    <property type="entry name" value="AP COMPLEX SUBUNIT MU"/>
    <property type="match status" value="1"/>
</dbReference>
<sequence length="480" mass="53173">MEDTLLGFSIPFPRSDLYVALALVVCYIPAVIVLNWVAHRVIDLVRGKKVKTHQVFLVSPRGDCVIFKDFRGDVPKSAPETFAQKAQAAKSLERDLAPAVDIDGVQYLHVKLLLRFTAICRDYFGRASEEGVRRNLPLVYELLDEVMDFGFAQDSQTDRLKQYIRIEPQTEADQPLEVVKSVLDTTRTGPSKDEIFVDIVERLTATFDPAGRLKTAAIAGALQIKSYLSGNPPISLGLSEDLVIHGRPVGPGAGYGASGSDAVVLDTCSFHQAVDQQRLERDGVLELVPPEGYFSAMTYRSTKPFRPPLRVVPILEDDIASAEKLTLYLRVRAEFPVTKTATSVEVRVPLPRAVQRVNVETDGAKTAGGLALAAASKSVFSQNVEWVPKDRVIVWNLRHLRGGKEHTLKARLTIDVGSAEAVKRDYGPITVQFVLPGKPSASGLDVRYMKIQKNEKNYNPARWFRVVTVAGSYQVRPHWL</sequence>
<dbReference type="InterPro" id="IPR050431">
    <property type="entry name" value="Adaptor_comp_med_subunit"/>
</dbReference>
<dbReference type="Gene3D" id="2.60.40.1170">
    <property type="entry name" value="Mu homology domain, subdomain B"/>
    <property type="match status" value="2"/>
</dbReference>
<evidence type="ECO:0000313" key="8">
    <source>
        <dbReference type="EMBL" id="KAK2076249.1"/>
    </source>
</evidence>
<name>A0AAD9IDR1_PROWI</name>
<dbReference type="PROSITE" id="PS51072">
    <property type="entry name" value="MHD"/>
    <property type="match status" value="1"/>
</dbReference>
<keyword evidence="9" id="KW-1185">Reference proteome</keyword>
<comment type="caution">
    <text evidence="8">The sequence shown here is derived from an EMBL/GenBank/DDBJ whole genome shotgun (WGS) entry which is preliminary data.</text>
</comment>
<dbReference type="InterPro" id="IPR028565">
    <property type="entry name" value="MHD"/>
</dbReference>
<dbReference type="SUPFAM" id="SSF49447">
    <property type="entry name" value="Second domain of Mu2 adaptin subunit (ap50) of ap2 adaptor"/>
    <property type="match status" value="1"/>
</dbReference>
<dbReference type="GO" id="GO:0016192">
    <property type="term" value="P:vesicle-mediated transport"/>
    <property type="evidence" value="ECO:0007669"/>
    <property type="project" value="InterPro"/>
</dbReference>
<dbReference type="InterPro" id="IPR036168">
    <property type="entry name" value="AP2_Mu_C_sf"/>
</dbReference>
<dbReference type="GO" id="GO:0006886">
    <property type="term" value="P:intracellular protein transport"/>
    <property type="evidence" value="ECO:0007669"/>
    <property type="project" value="UniProtKB-UniRule"/>
</dbReference>
<evidence type="ECO:0000256" key="3">
    <source>
        <dbReference type="ARBA" id="ARBA00022927"/>
    </source>
</evidence>
<keyword evidence="6" id="KW-0812">Transmembrane</keyword>
<dbReference type="AlphaFoldDB" id="A0AAD9IDR1"/>
<dbReference type="PIRSF" id="PIRSF005992">
    <property type="entry name" value="Clathrin_mu"/>
    <property type="match status" value="1"/>
</dbReference>
<comment type="subcellular location">
    <subcellularLocation>
        <location evidence="1">Endomembrane system</location>
    </subcellularLocation>
</comment>
<dbReference type="InterPro" id="IPR011012">
    <property type="entry name" value="Longin-like_dom_sf"/>
</dbReference>
<dbReference type="SUPFAM" id="SSF64356">
    <property type="entry name" value="SNARE-like"/>
    <property type="match status" value="1"/>
</dbReference>
<dbReference type="GO" id="GO:0030131">
    <property type="term" value="C:clathrin adaptor complex"/>
    <property type="evidence" value="ECO:0007669"/>
    <property type="project" value="UniProtKB-UniRule"/>
</dbReference>
<accession>A0AAD9IDR1</accession>
<comment type="similarity">
    <text evidence="5">Belongs to the adaptor complexes medium subunit family.</text>
</comment>
<dbReference type="Proteomes" id="UP001255856">
    <property type="component" value="Unassembled WGS sequence"/>
</dbReference>
<keyword evidence="4 6" id="KW-0472">Membrane</keyword>
<evidence type="ECO:0000256" key="6">
    <source>
        <dbReference type="SAM" id="Phobius"/>
    </source>
</evidence>
<dbReference type="InterPro" id="IPR001392">
    <property type="entry name" value="Clathrin_mu"/>
</dbReference>
<gene>
    <name evidence="8" type="ORF">QBZ16_001181</name>
</gene>
<evidence type="ECO:0000313" key="9">
    <source>
        <dbReference type="Proteomes" id="UP001255856"/>
    </source>
</evidence>
<keyword evidence="2 5" id="KW-0813">Transport</keyword>
<dbReference type="EMBL" id="JASFZW010000011">
    <property type="protein sequence ID" value="KAK2076249.1"/>
    <property type="molecule type" value="Genomic_DNA"/>
</dbReference>
<feature type="transmembrane region" description="Helical" evidence="6">
    <location>
        <begin position="17"/>
        <end position="38"/>
    </location>
</feature>